<dbReference type="Pfam" id="PF00702">
    <property type="entry name" value="Hydrolase"/>
    <property type="match status" value="1"/>
</dbReference>
<evidence type="ECO:0000256" key="1">
    <source>
        <dbReference type="ARBA" id="ARBA00022801"/>
    </source>
</evidence>
<reference evidence="2 3" key="1">
    <citation type="journal article" date="2014" name="Genome Announc.">
        <title>Draft Genome Sequence of the Antitrypanosomally Active Sponge-Associated Bacterium Actinokineospora sp. Strain EG49.</title>
        <authorList>
            <person name="Harjes J."/>
            <person name="Ryu T."/>
            <person name="Abdelmohsen U.R."/>
            <person name="Moitinho-Silva L."/>
            <person name="Horn H."/>
            <person name="Ravasi T."/>
            <person name="Hentschel U."/>
        </authorList>
    </citation>
    <scope>NUCLEOTIDE SEQUENCE [LARGE SCALE GENOMIC DNA]</scope>
    <source>
        <strain evidence="2 3">EG49</strain>
    </source>
</reference>
<keyword evidence="3" id="KW-1185">Reference proteome</keyword>
<dbReference type="GO" id="GO:0016787">
    <property type="term" value="F:hydrolase activity"/>
    <property type="evidence" value="ECO:0007669"/>
    <property type="project" value="UniProtKB-KW"/>
</dbReference>
<sequence>MIFDWGGTLTPWVTMDHLAAWRAYADVVHPDDPDRAATLATTALGAEDALWLRVREEHRAFTLAEVLENAGGPHDDQALDAFRRYWDRATHTDPQAAPMLKALKDRGLLTGVLSSTAWPADWHEHVLHRDGVRDLFDARVWSSDLAHTKPHRAAFEAAMRAVGVDNPAECVYVGDRPYDDISGAKSAGMKAVLIPHSTIPAVQQVPVDVAPDAVIQSLSELPEVLDTWLL</sequence>
<dbReference type="SFLD" id="SFLDS00003">
    <property type="entry name" value="Haloacid_Dehalogenase"/>
    <property type="match status" value="1"/>
</dbReference>
<dbReference type="AlphaFoldDB" id="W7INR0"/>
<proteinExistence type="predicted"/>
<dbReference type="InterPro" id="IPR036412">
    <property type="entry name" value="HAD-like_sf"/>
</dbReference>
<dbReference type="STRING" id="909613.UO65_6576"/>
<evidence type="ECO:0000313" key="2">
    <source>
        <dbReference type="EMBL" id="EWC58161.1"/>
    </source>
</evidence>
<dbReference type="SUPFAM" id="SSF56784">
    <property type="entry name" value="HAD-like"/>
    <property type="match status" value="1"/>
</dbReference>
<dbReference type="PATRIC" id="fig|909613.9.peg.6572"/>
<dbReference type="Proteomes" id="UP000019277">
    <property type="component" value="Unassembled WGS sequence"/>
</dbReference>
<gene>
    <name evidence="2" type="ORF">UO65_6576</name>
</gene>
<dbReference type="PANTHER" id="PTHR43316">
    <property type="entry name" value="HYDROLASE, HALOACID DELAHOGENASE-RELATED"/>
    <property type="match status" value="1"/>
</dbReference>
<accession>W7INR0</accession>
<dbReference type="Gene3D" id="3.40.50.1000">
    <property type="entry name" value="HAD superfamily/HAD-like"/>
    <property type="match status" value="1"/>
</dbReference>
<evidence type="ECO:0000313" key="3">
    <source>
        <dbReference type="Proteomes" id="UP000019277"/>
    </source>
</evidence>
<organism evidence="2 3">
    <name type="scientific">Actinokineospora spheciospongiae</name>
    <dbReference type="NCBI Taxonomy" id="909613"/>
    <lineage>
        <taxon>Bacteria</taxon>
        <taxon>Bacillati</taxon>
        <taxon>Actinomycetota</taxon>
        <taxon>Actinomycetes</taxon>
        <taxon>Pseudonocardiales</taxon>
        <taxon>Pseudonocardiaceae</taxon>
        <taxon>Actinokineospora</taxon>
    </lineage>
</organism>
<dbReference type="NCBIfam" id="TIGR01549">
    <property type="entry name" value="HAD-SF-IA-v1"/>
    <property type="match status" value="1"/>
</dbReference>
<dbReference type="PANTHER" id="PTHR43316:SF3">
    <property type="entry name" value="HALOACID DEHALOGENASE, TYPE II (AFU_ORTHOLOGUE AFUA_2G07750)-RELATED"/>
    <property type="match status" value="1"/>
</dbReference>
<dbReference type="InterPro" id="IPR023214">
    <property type="entry name" value="HAD_sf"/>
</dbReference>
<dbReference type="EMBL" id="AYXG01000255">
    <property type="protein sequence ID" value="EWC58161.1"/>
    <property type="molecule type" value="Genomic_DNA"/>
</dbReference>
<dbReference type="SFLD" id="SFLDG01129">
    <property type="entry name" value="C1.5:_HAD__Beta-PGM__Phosphata"/>
    <property type="match status" value="1"/>
</dbReference>
<dbReference type="NCBIfam" id="TIGR01509">
    <property type="entry name" value="HAD-SF-IA-v3"/>
    <property type="match status" value="1"/>
</dbReference>
<dbReference type="InterPro" id="IPR006439">
    <property type="entry name" value="HAD-SF_hydro_IA"/>
</dbReference>
<comment type="caution">
    <text evidence="2">The sequence shown here is derived from an EMBL/GenBank/DDBJ whole genome shotgun (WGS) entry which is preliminary data.</text>
</comment>
<protein>
    <submittedName>
        <fullName evidence="2">HAD-superfamily hydrolase, subfamily IA, variant 1</fullName>
    </submittedName>
</protein>
<keyword evidence="1 2" id="KW-0378">Hydrolase</keyword>
<dbReference type="InterPro" id="IPR051540">
    <property type="entry name" value="S-2-haloacid_dehalogenase"/>
</dbReference>
<name>W7INR0_9PSEU</name>
<dbReference type="eggNOG" id="COG1011">
    <property type="taxonomic scope" value="Bacteria"/>
</dbReference>